<accession>A0A5F1XKC2</accession>
<proteinExistence type="predicted"/>
<reference evidence="1 2" key="1">
    <citation type="submission" date="2018-11" db="EMBL/GenBank/DDBJ databases">
        <title>Complete genome sequence of Leptospira kmetyi isolate LS 001/16 from soil sample associated with a leptospirosis patient in Kelantan.</title>
        <authorList>
            <person name="Muhammad Yusoff F."/>
            <person name="Muhammad Yusoff S."/>
            <person name="Ahmad M.N."/>
            <person name="Yusof N.Y."/>
            <person name="Aziah I."/>
        </authorList>
    </citation>
    <scope>NUCLEOTIDE SEQUENCE [LARGE SCALE GENOMIC DNA]</scope>
    <source>
        <strain evidence="1 2">LS 001/16</strain>
    </source>
</reference>
<sequence length="273" mass="30908">MRGNQTDLWGKVLKLYLKVVSKAFQRSSAYKLEYFTGILNAVLYLAILTSVWESINVNDFESGRDKNSLILYSVLATLIKVSFGRQDGLVSSKIKNGTIVFDLLKPVRFPLIVFADTIGVSLYHLFSRSLPLLILAYLVLDLRFVPDLHSFAAFLIVYTLAFLIFFLIGFTISSLSFYFTEIFSFFLLYFALITLFSGAVVPLDLFPEVLRNVSSWLPFPYLYYYPTQVITGREIGMSFEELVLRYFLMIGVLTGLASAVYLSGLKRLELAGG</sequence>
<dbReference type="PANTHER" id="PTHR36832">
    <property type="entry name" value="SLR1174 PROTEIN-RELATED"/>
    <property type="match status" value="1"/>
</dbReference>
<evidence type="ECO:0000313" key="1">
    <source>
        <dbReference type="EMBL" id="AYV54848.1"/>
    </source>
</evidence>
<dbReference type="KEGG" id="lkm:EFP84_04505"/>
<gene>
    <name evidence="1" type="ORF">EFP84_04505</name>
</gene>
<dbReference type="EMBL" id="CP033614">
    <property type="protein sequence ID" value="AYV54848.1"/>
    <property type="molecule type" value="Genomic_DNA"/>
</dbReference>
<dbReference type="AlphaFoldDB" id="A0A5F1XKC2"/>
<dbReference type="Proteomes" id="UP000276407">
    <property type="component" value="Chromosome 1"/>
</dbReference>
<evidence type="ECO:0000313" key="2">
    <source>
        <dbReference type="Proteomes" id="UP000276407"/>
    </source>
</evidence>
<dbReference type="InterPro" id="IPR010390">
    <property type="entry name" value="ABC-2_transporter-like"/>
</dbReference>
<organism evidence="1 2">
    <name type="scientific">Leptospira kmetyi</name>
    <dbReference type="NCBI Taxonomy" id="408139"/>
    <lineage>
        <taxon>Bacteria</taxon>
        <taxon>Pseudomonadati</taxon>
        <taxon>Spirochaetota</taxon>
        <taxon>Spirochaetia</taxon>
        <taxon>Leptospirales</taxon>
        <taxon>Leptospiraceae</taxon>
        <taxon>Leptospira</taxon>
    </lineage>
</organism>
<protein>
    <submittedName>
        <fullName evidence="1">Uncharacterized protein</fullName>
    </submittedName>
</protein>
<name>A0A5F1XKC2_9LEPT</name>
<dbReference type="PANTHER" id="PTHR36832:SF2">
    <property type="entry name" value="INTEGRAL MEMBRANE PROTEIN"/>
    <property type="match status" value="1"/>
</dbReference>
<dbReference type="Pfam" id="PF06182">
    <property type="entry name" value="ABC2_membrane_6"/>
    <property type="match status" value="1"/>
</dbReference>